<dbReference type="Proteomes" id="UP000018415">
    <property type="component" value="Unassembled WGS sequence"/>
</dbReference>
<evidence type="ECO:0008006" key="3">
    <source>
        <dbReference type="Google" id="ProtNLM"/>
    </source>
</evidence>
<dbReference type="AlphaFoldDB" id="V2UHF7"/>
<dbReference type="Gene3D" id="3.10.180.10">
    <property type="entry name" value="2,3-Dihydroxybiphenyl 1,2-Dioxygenase, domain 1"/>
    <property type="match status" value="1"/>
</dbReference>
<keyword evidence="2" id="KW-1185">Reference proteome</keyword>
<protein>
    <recommendedName>
        <fullName evidence="3">VOC domain-containing protein</fullName>
    </recommendedName>
</protein>
<dbReference type="RefSeq" id="WP_016658320.1">
    <property type="nucleotide sequence ID" value="NZ_BBSF01000071.1"/>
</dbReference>
<dbReference type="InterPro" id="IPR029068">
    <property type="entry name" value="Glyas_Bleomycin-R_OHBP_Dase"/>
</dbReference>
<name>V2UHF7_9GAMM</name>
<dbReference type="EMBL" id="AYET01000001">
    <property type="protein sequence ID" value="ESK49707.1"/>
    <property type="molecule type" value="Genomic_DNA"/>
</dbReference>
<gene>
    <name evidence="1" type="ORF">P253_00564</name>
</gene>
<organism evidence="1 2">
    <name type="scientific">Acinetobacter indicus CIP 110367</name>
    <dbReference type="NCBI Taxonomy" id="1341679"/>
    <lineage>
        <taxon>Bacteria</taxon>
        <taxon>Pseudomonadati</taxon>
        <taxon>Pseudomonadota</taxon>
        <taxon>Gammaproteobacteria</taxon>
        <taxon>Moraxellales</taxon>
        <taxon>Moraxellaceae</taxon>
        <taxon>Acinetobacter</taxon>
    </lineage>
</organism>
<dbReference type="OrthoDB" id="1492945at2"/>
<dbReference type="HOGENOM" id="CLU_142859_0_0_6"/>
<evidence type="ECO:0000313" key="1">
    <source>
        <dbReference type="EMBL" id="ESK49707.1"/>
    </source>
</evidence>
<comment type="caution">
    <text evidence="1">The sequence shown here is derived from an EMBL/GenBank/DDBJ whole genome shotgun (WGS) entry which is preliminary data.</text>
</comment>
<proteinExistence type="predicted"/>
<accession>V2UHF7</accession>
<sequence length="131" mass="14685">MQVLNILVRLHVSIKDLGQTVAFYETLLGQQARLNVIVIPNEFQVVQIANMLLIGATESFLSMVKDIQACYLVEDIKEIATNLVKMGATIQVPLTKITTGSYMIIEHPDGMKVEYVEHTNKNPLDTMLKII</sequence>
<evidence type="ECO:0000313" key="2">
    <source>
        <dbReference type="Proteomes" id="UP000018415"/>
    </source>
</evidence>
<reference evidence="1 2" key="1">
    <citation type="submission" date="2013-10" db="EMBL/GenBank/DDBJ databases">
        <title>The Genome Sequence of Acinetobacter indicus CIP 110367.</title>
        <authorList>
            <consortium name="The Broad Institute Genomics Platform"/>
            <consortium name="The Broad Institute Genome Sequencing Center for Infectious Disease"/>
            <person name="Cerqueira G."/>
            <person name="Feldgarden M."/>
            <person name="Courvalin P."/>
            <person name="Grillot-Courvalin C."/>
            <person name="Clermont D."/>
            <person name="Rocha E."/>
            <person name="Yoon E.-J."/>
            <person name="Nemec A."/>
            <person name="Young S.K."/>
            <person name="Zeng Q."/>
            <person name="Gargeya S."/>
            <person name="Fitzgerald M."/>
            <person name="Abouelleil A."/>
            <person name="Alvarado L."/>
            <person name="Berlin A.M."/>
            <person name="Chapman S.B."/>
            <person name="Gainer-Dewar J."/>
            <person name="Goldberg J."/>
            <person name="Gnerre S."/>
            <person name="Griggs A."/>
            <person name="Gujja S."/>
            <person name="Hansen M."/>
            <person name="Howarth C."/>
            <person name="Imamovic A."/>
            <person name="Ireland A."/>
            <person name="Larimer J."/>
            <person name="McCowan C."/>
            <person name="Murphy C."/>
            <person name="Pearson M."/>
            <person name="Poon T.W."/>
            <person name="Priest M."/>
            <person name="Roberts A."/>
            <person name="Saif S."/>
            <person name="Shea T."/>
            <person name="Sykes S."/>
            <person name="Wortman J."/>
            <person name="Nusbaum C."/>
            <person name="Birren B."/>
        </authorList>
    </citation>
    <scope>NUCLEOTIDE SEQUENCE [LARGE SCALE GENOMIC DNA]</scope>
    <source>
        <strain evidence="1 2">CIP 110367</strain>
    </source>
</reference>
<dbReference type="eggNOG" id="COG0346">
    <property type="taxonomic scope" value="Bacteria"/>
</dbReference>
<dbReference type="SUPFAM" id="SSF54593">
    <property type="entry name" value="Glyoxalase/Bleomycin resistance protein/Dihydroxybiphenyl dioxygenase"/>
    <property type="match status" value="1"/>
</dbReference>